<keyword evidence="8 10" id="KW-0464">Manganese</keyword>
<evidence type="ECO:0000256" key="9">
    <source>
        <dbReference type="ARBA" id="ARBA00023242"/>
    </source>
</evidence>
<organism evidence="11">
    <name type="scientific">Phaffia rhodozyma</name>
    <name type="common">Yeast</name>
    <name type="synonym">Xanthophyllomyces dendrorhous</name>
    <dbReference type="NCBI Taxonomy" id="264483"/>
    <lineage>
        <taxon>Eukaryota</taxon>
        <taxon>Fungi</taxon>
        <taxon>Dikarya</taxon>
        <taxon>Basidiomycota</taxon>
        <taxon>Agaricomycotina</taxon>
        <taxon>Tremellomycetes</taxon>
        <taxon>Cystofilobasidiales</taxon>
        <taxon>Mrakiaceae</taxon>
        <taxon>Phaffia</taxon>
    </lineage>
</organism>
<dbReference type="GO" id="GO:0005737">
    <property type="term" value="C:cytoplasm"/>
    <property type="evidence" value="ECO:0007669"/>
    <property type="project" value="UniProtKB-SubCell"/>
</dbReference>
<dbReference type="GO" id="GO:0036220">
    <property type="term" value="F:ITP diphosphatase activity"/>
    <property type="evidence" value="ECO:0007669"/>
    <property type="project" value="UniProtKB-UniRule"/>
</dbReference>
<evidence type="ECO:0000256" key="7">
    <source>
        <dbReference type="ARBA" id="ARBA00023080"/>
    </source>
</evidence>
<feature type="binding site" evidence="10">
    <location>
        <begin position="173"/>
        <end position="174"/>
    </location>
    <ligand>
        <name>ITP</name>
        <dbReference type="ChEBI" id="CHEBI:61402"/>
    </ligand>
</feature>
<dbReference type="GO" id="GO:0005634">
    <property type="term" value="C:nucleus"/>
    <property type="evidence" value="ECO:0007669"/>
    <property type="project" value="UniProtKB-SubCell"/>
</dbReference>
<proteinExistence type="inferred from homology"/>
<dbReference type="AlphaFoldDB" id="A0A0F7SQZ7"/>
<evidence type="ECO:0000256" key="6">
    <source>
        <dbReference type="ARBA" id="ARBA00022842"/>
    </source>
</evidence>
<dbReference type="EC" id="3.6.1.66" evidence="10"/>
<evidence type="ECO:0000256" key="10">
    <source>
        <dbReference type="HAMAP-Rule" id="MF_03148"/>
    </source>
</evidence>
<keyword evidence="7 10" id="KW-0546">Nucleotide metabolism</keyword>
<comment type="catalytic activity">
    <reaction evidence="10">
        <text>dITP + H2O = dIMP + diphosphate + H(+)</text>
        <dbReference type="Rhea" id="RHEA:28342"/>
        <dbReference type="ChEBI" id="CHEBI:15377"/>
        <dbReference type="ChEBI" id="CHEBI:15378"/>
        <dbReference type="ChEBI" id="CHEBI:33019"/>
        <dbReference type="ChEBI" id="CHEBI:61194"/>
        <dbReference type="ChEBI" id="CHEBI:61382"/>
        <dbReference type="EC" id="3.6.1.66"/>
    </reaction>
</comment>
<dbReference type="EMBL" id="LN483124">
    <property type="protein sequence ID" value="CED82488.1"/>
    <property type="molecule type" value="Genomic_DNA"/>
</dbReference>
<dbReference type="PANTHER" id="PTHR11067:SF9">
    <property type="entry name" value="INOSINE TRIPHOSPHATE PYROPHOSPHATASE"/>
    <property type="match status" value="1"/>
</dbReference>
<dbReference type="CDD" id="cd00515">
    <property type="entry name" value="HAM1"/>
    <property type="match status" value="1"/>
</dbReference>
<keyword evidence="5 10" id="KW-0378">Hydrolase</keyword>
<comment type="similarity">
    <text evidence="1 10">Belongs to the HAM1 NTPase family.</text>
</comment>
<accession>A0A0F7SQZ7</accession>
<keyword evidence="2 10" id="KW-0963">Cytoplasm</keyword>
<dbReference type="InterPro" id="IPR002637">
    <property type="entry name" value="RdgB/HAM1"/>
</dbReference>
<comment type="cofactor">
    <cofactor evidence="10">
        <name>Mg(2+)</name>
        <dbReference type="ChEBI" id="CHEBI:18420"/>
    </cofactor>
    <cofactor evidence="10">
        <name>Mn(2+)</name>
        <dbReference type="ChEBI" id="CHEBI:29035"/>
    </cofactor>
    <text evidence="10">Binds 1 divalent metal cation per subunit; can use either Mg(2+) or Mn(2+).</text>
</comment>
<dbReference type="GO" id="GO:0035870">
    <property type="term" value="F:dITP diphosphatase activity"/>
    <property type="evidence" value="ECO:0007669"/>
    <property type="project" value="UniProtKB-UniRule"/>
</dbReference>
<evidence type="ECO:0000256" key="8">
    <source>
        <dbReference type="ARBA" id="ARBA00023211"/>
    </source>
</evidence>
<comment type="subunit">
    <text evidence="10">Homodimer.</text>
</comment>
<feature type="binding site" evidence="10">
    <location>
        <begin position="9"/>
        <end position="14"/>
    </location>
    <ligand>
        <name>ITP</name>
        <dbReference type="ChEBI" id="CHEBI:61402"/>
    </ligand>
</feature>
<dbReference type="Gene3D" id="3.90.950.10">
    <property type="match status" value="1"/>
</dbReference>
<dbReference type="GO" id="GO:0009117">
    <property type="term" value="P:nucleotide metabolic process"/>
    <property type="evidence" value="ECO:0007669"/>
    <property type="project" value="UniProtKB-KW"/>
</dbReference>
<sequence>MSRSFVFVTGNANKLKEVQAILSVDANGIQVSSEALDDLPEIQGTTVQVATAKCTAAALQIEKACVTEDTALAFTALNGLPGPYIKDFMEAVGHEGLNAILAGFEDKSATAICTFAYCPGPGQAPLIFEGRTEGKIVPARGAKVFGWDAVFQPDGFFETYAEMDPKTKNTISHRYRALAKLKDHLNSLPESS</sequence>
<dbReference type="GO" id="GO:0000166">
    <property type="term" value="F:nucleotide binding"/>
    <property type="evidence" value="ECO:0007669"/>
    <property type="project" value="UniProtKB-KW"/>
</dbReference>
<feature type="binding site" evidence="10">
    <location>
        <position position="53"/>
    </location>
    <ligand>
        <name>ITP</name>
        <dbReference type="ChEBI" id="CHEBI:61402"/>
    </ligand>
</feature>
<dbReference type="InterPro" id="IPR027502">
    <property type="entry name" value="ITPase"/>
</dbReference>
<comment type="catalytic activity">
    <reaction evidence="10">
        <text>XTP + H2O = XMP + diphosphate + H(+)</text>
        <dbReference type="Rhea" id="RHEA:28610"/>
        <dbReference type="ChEBI" id="CHEBI:15377"/>
        <dbReference type="ChEBI" id="CHEBI:15378"/>
        <dbReference type="ChEBI" id="CHEBI:33019"/>
        <dbReference type="ChEBI" id="CHEBI:57464"/>
        <dbReference type="ChEBI" id="CHEBI:61314"/>
        <dbReference type="EC" id="3.6.1.66"/>
    </reaction>
</comment>
<dbReference type="GO" id="GO:0046872">
    <property type="term" value="F:metal ion binding"/>
    <property type="evidence" value="ECO:0007669"/>
    <property type="project" value="UniProtKB-KW"/>
</dbReference>
<comment type="catalytic activity">
    <reaction evidence="10">
        <text>ITP + H2O = IMP + diphosphate + H(+)</text>
        <dbReference type="Rhea" id="RHEA:29399"/>
        <dbReference type="ChEBI" id="CHEBI:15377"/>
        <dbReference type="ChEBI" id="CHEBI:15378"/>
        <dbReference type="ChEBI" id="CHEBI:33019"/>
        <dbReference type="ChEBI" id="CHEBI:58053"/>
        <dbReference type="ChEBI" id="CHEBI:61402"/>
        <dbReference type="EC" id="3.6.1.66"/>
    </reaction>
</comment>
<evidence type="ECO:0000256" key="1">
    <source>
        <dbReference type="ARBA" id="ARBA00008023"/>
    </source>
</evidence>
<feature type="binding site" evidence="10">
    <location>
        <position position="41"/>
    </location>
    <ligand>
        <name>Mg(2+)</name>
        <dbReference type="ChEBI" id="CHEBI:18420"/>
    </ligand>
</feature>
<dbReference type="InterPro" id="IPR029001">
    <property type="entry name" value="ITPase-like_fam"/>
</dbReference>
<reference evidence="11" key="1">
    <citation type="submission" date="2014-08" db="EMBL/GenBank/DDBJ databases">
        <authorList>
            <person name="Sharma Rahul"/>
            <person name="Thines Marco"/>
        </authorList>
    </citation>
    <scope>NUCLEOTIDE SEQUENCE</scope>
</reference>
<evidence type="ECO:0000256" key="5">
    <source>
        <dbReference type="ARBA" id="ARBA00022801"/>
    </source>
</evidence>
<dbReference type="PANTHER" id="PTHR11067">
    <property type="entry name" value="INOSINE TRIPHOSPHATE PYROPHOSPHATASE/HAM1 PROTEIN"/>
    <property type="match status" value="1"/>
</dbReference>
<keyword evidence="9 10" id="KW-0539">Nucleus</keyword>
<feature type="binding site" evidence="10">
    <location>
        <position position="168"/>
    </location>
    <ligand>
        <name>ITP</name>
        <dbReference type="ChEBI" id="CHEBI:61402"/>
    </ligand>
</feature>
<keyword evidence="6 10" id="KW-0460">Magnesium</keyword>
<name>A0A0F7SQZ7_PHARH</name>
<keyword evidence="3 10" id="KW-0479">Metal-binding</keyword>
<dbReference type="SUPFAM" id="SSF52972">
    <property type="entry name" value="ITPase-like"/>
    <property type="match status" value="1"/>
</dbReference>
<dbReference type="Pfam" id="PF01725">
    <property type="entry name" value="Ham1p_like"/>
    <property type="match status" value="1"/>
</dbReference>
<evidence type="ECO:0000313" key="11">
    <source>
        <dbReference type="EMBL" id="CED82488.1"/>
    </source>
</evidence>
<evidence type="ECO:0000256" key="3">
    <source>
        <dbReference type="ARBA" id="ARBA00022723"/>
    </source>
</evidence>
<evidence type="ECO:0000256" key="2">
    <source>
        <dbReference type="ARBA" id="ARBA00022490"/>
    </source>
</evidence>
<dbReference type="FunFam" id="3.90.950.10:FF:000009">
    <property type="entry name" value="Inosine triphosphate pyrophosphatase"/>
    <property type="match status" value="1"/>
</dbReference>
<dbReference type="HAMAP" id="MF_03148">
    <property type="entry name" value="HAM1_NTPase"/>
    <property type="match status" value="1"/>
</dbReference>
<dbReference type="GO" id="GO:0036222">
    <property type="term" value="F:XTP diphosphatase activity"/>
    <property type="evidence" value="ECO:0007669"/>
    <property type="project" value="UniProtKB-UniRule"/>
</dbReference>
<feature type="binding site" evidence="10">
    <location>
        <begin position="145"/>
        <end position="148"/>
    </location>
    <ligand>
        <name>ITP</name>
        <dbReference type="ChEBI" id="CHEBI:61402"/>
    </ligand>
</feature>
<dbReference type="GO" id="GO:0009204">
    <property type="term" value="P:deoxyribonucleoside triphosphate catabolic process"/>
    <property type="evidence" value="ECO:0007669"/>
    <property type="project" value="UniProtKB-UniRule"/>
</dbReference>
<keyword evidence="4 10" id="KW-0547">Nucleotide-binding</keyword>
<comment type="function">
    <text evidence="10">Pyrophosphatase that hydrolyzes non-canonical purine nucleotides such as inosine triphosphate (ITP), deoxyinosine triphosphate (dITP) or xanthosine 5'-triphosphate (XTP) to their respective monophosphate derivatives. The enzyme does not distinguish between the deoxy- and ribose forms. Probably excludes non-canonical purines from RNA and DNA precursor pools, thus preventing their incorporation into RNA and DNA and avoiding chromosomal lesions.</text>
</comment>
<comment type="subcellular location">
    <subcellularLocation>
        <location evidence="10">Cytoplasm</location>
    </subcellularLocation>
    <subcellularLocation>
        <location evidence="10">Nucleus</location>
    </subcellularLocation>
</comment>
<feature type="binding site" evidence="10">
    <location>
        <begin position="69"/>
        <end position="70"/>
    </location>
    <ligand>
        <name>ITP</name>
        <dbReference type="ChEBI" id="CHEBI:61402"/>
    </ligand>
</feature>
<feature type="binding site" evidence="10">
    <location>
        <position position="69"/>
    </location>
    <ligand>
        <name>Mg(2+)</name>
        <dbReference type="ChEBI" id="CHEBI:18420"/>
    </ligand>
</feature>
<protein>
    <recommendedName>
        <fullName evidence="10">Inosine triphosphate pyrophosphatase</fullName>
        <shortName evidence="10">ITPase</shortName>
        <shortName evidence="10">Inosine triphosphatase</shortName>
        <ecNumber evidence="10">3.6.1.66</ecNumber>
    </recommendedName>
    <alternativeName>
        <fullName evidence="10">Non-canonical purine NTP pyrophosphatase</fullName>
    </alternativeName>
    <alternativeName>
        <fullName evidence="10">Non-standard purine NTP pyrophosphatase</fullName>
    </alternativeName>
    <alternativeName>
        <fullName evidence="10">Nucleoside-triphosphate diphosphatase</fullName>
    </alternativeName>
    <alternativeName>
        <fullName evidence="10">Nucleoside-triphosphate pyrophosphatase</fullName>
        <shortName evidence="10">NTPase</shortName>
    </alternativeName>
    <alternativeName>
        <fullName evidence="10">XTP/dITP diphosphatase</fullName>
    </alternativeName>
</protein>
<evidence type="ECO:0000256" key="4">
    <source>
        <dbReference type="ARBA" id="ARBA00022741"/>
    </source>
</evidence>